<feature type="transmembrane region" description="Helical" evidence="1">
    <location>
        <begin position="268"/>
        <end position="288"/>
    </location>
</feature>
<feature type="transmembrane region" description="Helical" evidence="1">
    <location>
        <begin position="53"/>
        <end position="72"/>
    </location>
</feature>
<dbReference type="EMBL" id="FNAD01000012">
    <property type="protein sequence ID" value="SDE07925.1"/>
    <property type="molecule type" value="Genomic_DNA"/>
</dbReference>
<feature type="transmembrane region" description="Helical" evidence="1">
    <location>
        <begin position="186"/>
        <end position="205"/>
    </location>
</feature>
<evidence type="ECO:0000256" key="1">
    <source>
        <dbReference type="SAM" id="Phobius"/>
    </source>
</evidence>
<keyword evidence="3" id="KW-0645">Protease</keyword>
<keyword evidence="1" id="KW-0812">Transmembrane</keyword>
<dbReference type="Pfam" id="PF02517">
    <property type="entry name" value="Rce1-like"/>
    <property type="match status" value="1"/>
</dbReference>
<protein>
    <submittedName>
        <fullName evidence="3">CAAX protease self-immunity</fullName>
    </submittedName>
</protein>
<evidence type="ECO:0000313" key="4">
    <source>
        <dbReference type="Proteomes" id="UP000198949"/>
    </source>
</evidence>
<dbReference type="GO" id="GO:0004175">
    <property type="term" value="F:endopeptidase activity"/>
    <property type="evidence" value="ECO:0007669"/>
    <property type="project" value="UniProtKB-ARBA"/>
</dbReference>
<name>A0A1G7A1J0_9ACTN</name>
<organism evidence="3 4">
    <name type="scientific">Glycomyces harbinensis</name>
    <dbReference type="NCBI Taxonomy" id="58114"/>
    <lineage>
        <taxon>Bacteria</taxon>
        <taxon>Bacillati</taxon>
        <taxon>Actinomycetota</taxon>
        <taxon>Actinomycetes</taxon>
        <taxon>Glycomycetales</taxon>
        <taxon>Glycomycetaceae</taxon>
        <taxon>Glycomyces</taxon>
    </lineage>
</organism>
<evidence type="ECO:0000259" key="2">
    <source>
        <dbReference type="Pfam" id="PF02517"/>
    </source>
</evidence>
<gene>
    <name evidence="3" type="ORF">SAMN05216270_11253</name>
</gene>
<feature type="transmembrane region" description="Helical" evidence="1">
    <location>
        <begin position="226"/>
        <end position="248"/>
    </location>
</feature>
<dbReference type="Proteomes" id="UP000198949">
    <property type="component" value="Unassembled WGS sequence"/>
</dbReference>
<keyword evidence="4" id="KW-1185">Reference proteome</keyword>
<accession>A0A1G7A1J0</accession>
<keyword evidence="1" id="KW-0472">Membrane</keyword>
<keyword evidence="3" id="KW-0378">Hydrolase</keyword>
<feature type="transmembrane region" description="Helical" evidence="1">
    <location>
        <begin position="84"/>
        <end position="107"/>
    </location>
</feature>
<feature type="transmembrane region" description="Helical" evidence="1">
    <location>
        <begin position="133"/>
        <end position="154"/>
    </location>
</feature>
<dbReference type="GO" id="GO:0080120">
    <property type="term" value="P:CAAX-box protein maturation"/>
    <property type="evidence" value="ECO:0007669"/>
    <property type="project" value="UniProtKB-ARBA"/>
</dbReference>
<keyword evidence="1" id="KW-1133">Transmembrane helix</keyword>
<evidence type="ECO:0000313" key="3">
    <source>
        <dbReference type="EMBL" id="SDE07925.1"/>
    </source>
</evidence>
<proteinExistence type="predicted"/>
<dbReference type="AlphaFoldDB" id="A0A1G7A1J0"/>
<reference evidence="4" key="1">
    <citation type="submission" date="2016-10" db="EMBL/GenBank/DDBJ databases">
        <authorList>
            <person name="Varghese N."/>
            <person name="Submissions S."/>
        </authorList>
    </citation>
    <scope>NUCLEOTIDE SEQUENCE [LARGE SCALE GENOMIC DNA]</scope>
    <source>
        <strain evidence="4">CGMCC 4.3516</strain>
    </source>
</reference>
<sequence length="291" mass="32268">MWEGCQVHDRAVTAAPANIPCMNRTPNSAAAATTARPNRLVEKLLADRHSIPLSIALHLVPGGLIVAVYALVGAPVSRAVGAPIFAAWAIALMVVLFPIWFGLFWLGKKRTGRYTMRGGVVRYRDKPFSRGKITLIGIGFLLYMTVVALALAPLDAWTYDHFFTWVTFESSGSSGTTYLDAYDKDVVLTTLLVFGPFTGFLLPLIEEYYFRGFLLPRLPQLGRWAPLFNTGLFSIYHFWAIWTVPSKILFLLPGVWFVWGKHDIRASIWMHPGSALLMTVVGATAYALGVM</sequence>
<dbReference type="GO" id="GO:0006508">
    <property type="term" value="P:proteolysis"/>
    <property type="evidence" value="ECO:0007669"/>
    <property type="project" value="UniProtKB-KW"/>
</dbReference>
<dbReference type="InterPro" id="IPR003675">
    <property type="entry name" value="Rce1/LyrA-like_dom"/>
</dbReference>
<feature type="domain" description="CAAX prenyl protease 2/Lysostaphin resistance protein A-like" evidence="2">
    <location>
        <begin position="191"/>
        <end position="271"/>
    </location>
</feature>